<sequence length="134" mass="15815">MESSRLLIQQFLGNKYWDSEYVNALGRSGDFYLHVCGFVVGVEEPFIIINIYAPQDLSRKLALWEILIGLMRENYGMWILLGDFNEVRTIFERLNSDFDHWGAREFNDFIYRAGFHEYNMGEINSRNPYGIDQL</sequence>
<gene>
    <name evidence="1" type="ORF">E3N88_18934</name>
</gene>
<dbReference type="SUPFAM" id="SSF56219">
    <property type="entry name" value="DNase I-like"/>
    <property type="match status" value="1"/>
</dbReference>
<comment type="caution">
    <text evidence="1">The sequence shown here is derived from an EMBL/GenBank/DDBJ whole genome shotgun (WGS) entry which is preliminary data.</text>
</comment>
<reference evidence="1 2" key="1">
    <citation type="submission" date="2019-05" db="EMBL/GenBank/DDBJ databases">
        <title>Mikania micrantha, genome provides insights into the molecular mechanism of rapid growth.</title>
        <authorList>
            <person name="Liu B."/>
        </authorList>
    </citation>
    <scope>NUCLEOTIDE SEQUENCE [LARGE SCALE GENOMIC DNA]</scope>
    <source>
        <strain evidence="1">NLD-2019</strain>
        <tissue evidence="1">Leaf</tissue>
    </source>
</reference>
<dbReference type="AlphaFoldDB" id="A0A5N6NPH7"/>
<proteinExistence type="predicted"/>
<evidence type="ECO:0000313" key="1">
    <source>
        <dbReference type="EMBL" id="KAD4982263.1"/>
    </source>
</evidence>
<evidence type="ECO:0000313" key="2">
    <source>
        <dbReference type="Proteomes" id="UP000326396"/>
    </source>
</evidence>
<name>A0A5N6NPH7_9ASTR</name>
<dbReference type="InterPro" id="IPR036691">
    <property type="entry name" value="Endo/exonu/phosph_ase_sf"/>
</dbReference>
<dbReference type="EMBL" id="SZYD01000010">
    <property type="protein sequence ID" value="KAD4982263.1"/>
    <property type="molecule type" value="Genomic_DNA"/>
</dbReference>
<protein>
    <recommendedName>
        <fullName evidence="3">Endonuclease/exonuclease/phosphatase domain-containing protein</fullName>
    </recommendedName>
</protein>
<organism evidence="1 2">
    <name type="scientific">Mikania micrantha</name>
    <name type="common">bitter vine</name>
    <dbReference type="NCBI Taxonomy" id="192012"/>
    <lineage>
        <taxon>Eukaryota</taxon>
        <taxon>Viridiplantae</taxon>
        <taxon>Streptophyta</taxon>
        <taxon>Embryophyta</taxon>
        <taxon>Tracheophyta</taxon>
        <taxon>Spermatophyta</taxon>
        <taxon>Magnoliopsida</taxon>
        <taxon>eudicotyledons</taxon>
        <taxon>Gunneridae</taxon>
        <taxon>Pentapetalae</taxon>
        <taxon>asterids</taxon>
        <taxon>campanulids</taxon>
        <taxon>Asterales</taxon>
        <taxon>Asteraceae</taxon>
        <taxon>Asteroideae</taxon>
        <taxon>Heliantheae alliance</taxon>
        <taxon>Eupatorieae</taxon>
        <taxon>Mikania</taxon>
    </lineage>
</organism>
<dbReference type="Gene3D" id="3.60.10.10">
    <property type="entry name" value="Endonuclease/exonuclease/phosphatase"/>
    <property type="match status" value="1"/>
</dbReference>
<keyword evidence="2" id="KW-1185">Reference proteome</keyword>
<dbReference type="Proteomes" id="UP000326396">
    <property type="component" value="Linkage Group LG18"/>
</dbReference>
<dbReference type="OrthoDB" id="1881450at2759"/>
<accession>A0A5N6NPH7</accession>
<evidence type="ECO:0008006" key="3">
    <source>
        <dbReference type="Google" id="ProtNLM"/>
    </source>
</evidence>